<gene>
    <name evidence="1" type="ORF">ADT25_11280</name>
</gene>
<proteinExistence type="predicted"/>
<evidence type="ECO:0000313" key="2">
    <source>
        <dbReference type="Proteomes" id="UP000036790"/>
    </source>
</evidence>
<sequence>MSFIGKDSPWRLVSGNMHALTQRRISASTAAVKTCFQAQSLRATSIPPLRALLSVIAANVLAR</sequence>
<accession>A0AAP0ZL47</accession>
<evidence type="ECO:0000313" key="1">
    <source>
        <dbReference type="EMBL" id="KOR44326.1"/>
    </source>
</evidence>
<protein>
    <submittedName>
        <fullName evidence="1">Uncharacterized protein</fullName>
    </submittedName>
</protein>
<organism evidence="1 2">
    <name type="scientific">Xanthomonas oryzae</name>
    <dbReference type="NCBI Taxonomy" id="347"/>
    <lineage>
        <taxon>Bacteria</taxon>
        <taxon>Pseudomonadati</taxon>
        <taxon>Pseudomonadota</taxon>
        <taxon>Gammaproteobacteria</taxon>
        <taxon>Lysobacterales</taxon>
        <taxon>Lysobacteraceae</taxon>
        <taxon>Xanthomonas</taxon>
    </lineage>
</organism>
<reference evidence="1 2" key="1">
    <citation type="submission" date="2015-07" db="EMBL/GenBank/DDBJ databases">
        <authorList>
            <consortium name="Consortium for Microbial Forensics and Genomics (microFORGE)"/>
            <person name="Knight B.M."/>
            <person name="Roberts D.P."/>
            <person name="Lin D."/>
            <person name="Hari K."/>
            <person name="Fletcher J."/>
            <person name="Melcher U."/>
            <person name="Blagden T."/>
            <person name="Winegar R.A."/>
        </authorList>
    </citation>
    <scope>NUCLEOTIDE SEQUENCE [LARGE SCALE GENOMIC DNA]</scope>
    <source>
        <strain evidence="1 2">X11-5A</strain>
    </source>
</reference>
<comment type="caution">
    <text evidence="1">The sequence shown here is derived from an EMBL/GenBank/DDBJ whole genome shotgun (WGS) entry which is preliminary data.</text>
</comment>
<dbReference type="EMBL" id="LHUJ01000198">
    <property type="protein sequence ID" value="KOR44326.1"/>
    <property type="molecule type" value="Genomic_DNA"/>
</dbReference>
<reference evidence="1 2" key="2">
    <citation type="submission" date="2015-09" db="EMBL/GenBank/DDBJ databases">
        <title>Draft genome sequence of Xanthomonas oryzae pv. USA str. X11-5A.</title>
        <authorList>
            <person name="Knight B.M."/>
            <person name="Roberts D.P."/>
            <person name="Lin D."/>
            <person name="Hari K."/>
            <person name="Fletcher J."/>
            <person name="Melcher U."/>
            <person name="Blagden T."/>
            <person name="Winegar R.A."/>
        </authorList>
    </citation>
    <scope>NUCLEOTIDE SEQUENCE [LARGE SCALE GENOMIC DNA]</scope>
    <source>
        <strain evidence="1 2">X11-5A</strain>
    </source>
</reference>
<name>A0AAP0ZL47_9XANT</name>
<dbReference type="RefSeq" id="WP_019302209.1">
    <property type="nucleotide sequence ID" value="NZ_CP036251.1"/>
</dbReference>
<dbReference type="AlphaFoldDB" id="A0AAP0ZL47"/>
<dbReference type="Proteomes" id="UP000036790">
    <property type="component" value="Unassembled WGS sequence"/>
</dbReference>